<evidence type="ECO:0000256" key="2">
    <source>
        <dbReference type="ARBA" id="ARBA00022490"/>
    </source>
</evidence>
<accession>A0A024VI80</accession>
<evidence type="ECO:0000313" key="5">
    <source>
        <dbReference type="EMBL" id="ETW28399.1"/>
    </source>
</evidence>
<name>A0A024VI80_PLAFA</name>
<dbReference type="PANTHER" id="PTHR15346">
    <property type="entry name" value="DYNACTIN SUBUNIT"/>
    <property type="match status" value="1"/>
</dbReference>
<evidence type="ECO:0000313" key="6">
    <source>
        <dbReference type="Proteomes" id="UP000030656"/>
    </source>
</evidence>
<proteinExistence type="predicted"/>
<keyword evidence="3" id="KW-0175">Coiled coil</keyword>
<reference evidence="5 6" key="1">
    <citation type="submission" date="2013-02" db="EMBL/GenBank/DDBJ databases">
        <title>The Genome Annotation of Plasmodium falciparum FCH/4.</title>
        <authorList>
            <consortium name="The Broad Institute Genome Sequencing Platform"/>
            <consortium name="The Broad Institute Genome Sequencing Center for Infectious Disease"/>
            <person name="Neafsey D."/>
            <person name="Hoffman S."/>
            <person name="Volkman S."/>
            <person name="Rosenthal P."/>
            <person name="Walker B."/>
            <person name="Young S.K."/>
            <person name="Zeng Q."/>
            <person name="Gargeya S."/>
            <person name="Fitzgerald M."/>
            <person name="Haas B."/>
            <person name="Abouelleil A."/>
            <person name="Allen A.W."/>
            <person name="Alvarado L."/>
            <person name="Arachchi H.M."/>
            <person name="Berlin A.M."/>
            <person name="Chapman S.B."/>
            <person name="Gainer-Dewar J."/>
            <person name="Goldberg J."/>
            <person name="Griggs A."/>
            <person name="Gujja S."/>
            <person name="Hansen M."/>
            <person name="Howarth C."/>
            <person name="Imamovic A."/>
            <person name="Ireland A."/>
            <person name="Larimer J."/>
            <person name="McCowan C."/>
            <person name="Murphy C."/>
            <person name="Pearson M."/>
            <person name="Poon T.W."/>
            <person name="Priest M."/>
            <person name="Roberts A."/>
            <person name="Saif S."/>
            <person name="Shea T."/>
            <person name="Sisk P."/>
            <person name="Sykes S."/>
            <person name="Wortman J."/>
            <person name="Nusbaum C."/>
            <person name="Birren B."/>
        </authorList>
    </citation>
    <scope>NUCLEOTIDE SEQUENCE [LARGE SCALE GENOMIC DNA]</scope>
    <source>
        <strain evidence="5 6">FCH/4</strain>
    </source>
</reference>
<dbReference type="EMBL" id="KI928025">
    <property type="protein sequence ID" value="ETW28399.1"/>
    <property type="molecule type" value="Genomic_DNA"/>
</dbReference>
<dbReference type="Proteomes" id="UP000030656">
    <property type="component" value="Unassembled WGS sequence"/>
</dbReference>
<dbReference type="AlphaFoldDB" id="A0A024VI80"/>
<sequence>MKDEIEEGDEKKENFQNRQREIETNEYKTNHENNNNMDEIRKDNNISNNINENLKRDDSSDYNVKENIPMVHKDSIIKEDISSKNDLLLDDKNNFVKNMITPEIQNEQMIDKDMLNNIKLYSKKFEEKRKKDILNCYNECNNNNNNKATNKKDYSSYLDNNKKVVKEKLKPDIRDIFYKSQEKEIFEYIPDSSNYYVCHNEPKELYKDIVNLNKNILDNININIYSSPLDTYLSNMMTEYSEKEHEHILKEENSSIILNDEEKIKKYKQEDIEIKEFIDISTYNEPKHSYEFYKNKILKIYDNGVQVEIQPDKLKYNNSTYYEYNQGMKSFLEDPLCYLQKLKCEVDDISSYIIEIGNIHTTNEALNNEGNNNNNILNDEEIKENDKLIKHILHDREPQEVLVELLSLKKDITNILNDESLKKYFQHEYNNKEIYNEGNEKCDTYDKNDMNYPVNINSNNVDIHTLFETLQNCDDLFSNNTNIQSCSENQIDNTKSVQKFDIYTVKNKKEERHIHVTDLLTMEKKITRIEKVLGIDKMSMLPYDDLNHAILDIYNKLSLLDNNKLENVKKKVQILQSEFLNLKKYKKELLNISKERGNYEETIDELFKILDIWKKTHHIIPNVLSRLYQLKKIHDNADSFSSRINDLENEQIKLSDTLNIAESNIKLINSKMDESIELLKNTLTKIECQNNILDNIEIKNSLQKQINEVMDENEKQYNEIKAYIENEKSKKIK</sequence>
<keyword evidence="2" id="KW-0963">Cytoplasm</keyword>
<evidence type="ECO:0000256" key="3">
    <source>
        <dbReference type="SAM" id="Coils"/>
    </source>
</evidence>
<dbReference type="GO" id="GO:0005869">
    <property type="term" value="C:dynactin complex"/>
    <property type="evidence" value="ECO:0007669"/>
    <property type="project" value="InterPro"/>
</dbReference>
<dbReference type="GO" id="GO:0007017">
    <property type="term" value="P:microtubule-based process"/>
    <property type="evidence" value="ECO:0007669"/>
    <property type="project" value="InterPro"/>
</dbReference>
<protein>
    <recommendedName>
        <fullName evidence="7">Dynactin subunit 2</fullName>
    </recommendedName>
</protein>
<feature type="region of interest" description="Disordered" evidence="4">
    <location>
        <begin position="1"/>
        <end position="48"/>
    </location>
</feature>
<organism evidence="5 6">
    <name type="scientific">Plasmodium falciparum FCH/4</name>
    <dbReference type="NCBI Taxonomy" id="1036724"/>
    <lineage>
        <taxon>Eukaryota</taxon>
        <taxon>Sar</taxon>
        <taxon>Alveolata</taxon>
        <taxon>Apicomplexa</taxon>
        <taxon>Aconoidasida</taxon>
        <taxon>Haemosporida</taxon>
        <taxon>Plasmodiidae</taxon>
        <taxon>Plasmodium</taxon>
        <taxon>Plasmodium (Laverania)</taxon>
    </lineage>
</organism>
<feature type="coiled-coil region" evidence="3">
    <location>
        <begin position="630"/>
        <end position="664"/>
    </location>
</feature>
<feature type="coiled-coil region" evidence="3">
    <location>
        <begin position="699"/>
        <end position="730"/>
    </location>
</feature>
<dbReference type="Pfam" id="PF04912">
    <property type="entry name" value="Dynamitin"/>
    <property type="match status" value="1"/>
</dbReference>
<feature type="compositionally biased region" description="Basic and acidic residues" evidence="4">
    <location>
        <begin position="1"/>
        <end position="31"/>
    </location>
</feature>
<dbReference type="GO" id="GO:0005737">
    <property type="term" value="C:cytoplasm"/>
    <property type="evidence" value="ECO:0007669"/>
    <property type="project" value="UniProtKB-SubCell"/>
</dbReference>
<gene>
    <name evidence="5" type="ORF">PFFCH_04307</name>
</gene>
<evidence type="ECO:0008006" key="7">
    <source>
        <dbReference type="Google" id="ProtNLM"/>
    </source>
</evidence>
<evidence type="ECO:0000256" key="1">
    <source>
        <dbReference type="ARBA" id="ARBA00004496"/>
    </source>
</evidence>
<dbReference type="InterPro" id="IPR028133">
    <property type="entry name" value="Dynamitin"/>
</dbReference>
<dbReference type="OrthoDB" id="4977at2759"/>
<comment type="subcellular location">
    <subcellularLocation>
        <location evidence="1">Cytoplasm</location>
    </subcellularLocation>
</comment>
<reference evidence="5 6" key="2">
    <citation type="submission" date="2013-02" db="EMBL/GenBank/DDBJ databases">
        <title>The Genome Sequence of Plasmodium falciparum FCH/4.</title>
        <authorList>
            <consortium name="The Broad Institute Genome Sequencing Platform"/>
            <consortium name="The Broad Institute Genome Sequencing Center for Infectious Disease"/>
            <person name="Neafsey D."/>
            <person name="Cheeseman I."/>
            <person name="Volkman S."/>
            <person name="Adams J."/>
            <person name="Walker B."/>
            <person name="Young S.K."/>
            <person name="Zeng Q."/>
            <person name="Gargeya S."/>
            <person name="Fitzgerald M."/>
            <person name="Haas B."/>
            <person name="Abouelleil A."/>
            <person name="Alvarado L."/>
            <person name="Arachchi H.M."/>
            <person name="Berlin A.M."/>
            <person name="Chapman S.B."/>
            <person name="Dewar J."/>
            <person name="Goldberg J."/>
            <person name="Griggs A."/>
            <person name="Gujja S."/>
            <person name="Hansen M."/>
            <person name="Howarth C."/>
            <person name="Imamovic A."/>
            <person name="Larimer J."/>
            <person name="McCowan C."/>
            <person name="Murphy C."/>
            <person name="Neiman D."/>
            <person name="Pearson M."/>
            <person name="Priest M."/>
            <person name="Roberts A."/>
            <person name="Saif S."/>
            <person name="Shea T."/>
            <person name="Sisk P."/>
            <person name="Sykes S."/>
            <person name="Wortman J."/>
            <person name="Nusbaum C."/>
            <person name="Birren B."/>
        </authorList>
    </citation>
    <scope>NUCLEOTIDE SEQUENCE [LARGE SCALE GENOMIC DNA]</scope>
    <source>
        <strain evidence="5 6">FCH/4</strain>
    </source>
</reference>
<evidence type="ECO:0000256" key="4">
    <source>
        <dbReference type="SAM" id="MobiDB-lite"/>
    </source>
</evidence>